<dbReference type="InterPro" id="IPR029058">
    <property type="entry name" value="AB_hydrolase_fold"/>
</dbReference>
<dbReference type="AlphaFoldDB" id="A0A9X0QH22"/>
<sequence>MKREYHKWFSPSLGRDMELLIFGHAGYPAVVFPTSCGRFYEFEDRHMVSTVQDKLEHGHLQFYCVDSVDSESWYNRDVPPRWRIARQVQYEQYIMNEVVPLVRQQNQYSGLGAIGTSFGGYHALNAALRHPDIFTAMLSMSGSFDPSNFLRGYYDDDCYFNIPMHYLPNISDSWYLDRYRRNNYILATGVHDQCWNDNERMAQIFRNKSIPCRLDVWGDNTGHDWPWWQRMLQTYL</sequence>
<comment type="caution">
    <text evidence="1">The sequence shown here is derived from an EMBL/GenBank/DDBJ whole genome shotgun (WGS) entry which is preliminary data.</text>
</comment>
<name>A0A9X0QH22_9BACT</name>
<dbReference type="PANTHER" id="PTHR48098:SF3">
    <property type="entry name" value="IRON(III) ENTEROBACTIN ESTERASE"/>
    <property type="match status" value="1"/>
</dbReference>
<dbReference type="Pfam" id="PF00756">
    <property type="entry name" value="Esterase"/>
    <property type="match status" value="1"/>
</dbReference>
<dbReference type="PANTHER" id="PTHR48098">
    <property type="entry name" value="ENTEROCHELIN ESTERASE-RELATED"/>
    <property type="match status" value="1"/>
</dbReference>
<dbReference type="Proteomes" id="UP000535182">
    <property type="component" value="Unassembled WGS sequence"/>
</dbReference>
<dbReference type="SUPFAM" id="SSF53474">
    <property type="entry name" value="alpha/beta-Hydrolases"/>
    <property type="match status" value="1"/>
</dbReference>
<evidence type="ECO:0000313" key="1">
    <source>
        <dbReference type="EMBL" id="MBB5330139.1"/>
    </source>
</evidence>
<protein>
    <submittedName>
        <fullName evidence="1">Esterase/lipase superfamily enzyme</fullName>
    </submittedName>
</protein>
<dbReference type="InterPro" id="IPR050583">
    <property type="entry name" value="Mycobacterial_A85_antigen"/>
</dbReference>
<dbReference type="InterPro" id="IPR000801">
    <property type="entry name" value="Esterase-like"/>
</dbReference>
<keyword evidence="2" id="KW-1185">Reference proteome</keyword>
<reference evidence="1 2" key="1">
    <citation type="submission" date="2020-08" db="EMBL/GenBank/DDBJ databases">
        <title>Genomic Encyclopedia of Type Strains, Phase IV (KMG-V): Genome sequencing to study the core and pangenomes of soil and plant-associated prokaryotes.</title>
        <authorList>
            <person name="Whitman W."/>
        </authorList>
    </citation>
    <scope>NUCLEOTIDE SEQUENCE [LARGE SCALE GENOMIC DNA]</scope>
    <source>
        <strain evidence="1 2">X5P2</strain>
    </source>
</reference>
<dbReference type="RefSeq" id="WP_183979293.1">
    <property type="nucleotide sequence ID" value="NZ_JACHEB010000009.1"/>
</dbReference>
<dbReference type="EMBL" id="JACHEB010000009">
    <property type="protein sequence ID" value="MBB5330139.1"/>
    <property type="molecule type" value="Genomic_DNA"/>
</dbReference>
<gene>
    <name evidence="1" type="ORF">HDF14_003772</name>
</gene>
<evidence type="ECO:0000313" key="2">
    <source>
        <dbReference type="Proteomes" id="UP000535182"/>
    </source>
</evidence>
<accession>A0A9X0QH22</accession>
<dbReference type="Gene3D" id="3.40.50.1820">
    <property type="entry name" value="alpha/beta hydrolase"/>
    <property type="match status" value="1"/>
</dbReference>
<proteinExistence type="predicted"/>
<organism evidence="1 2">
    <name type="scientific">Tunturiibacter gelidiferens</name>
    <dbReference type="NCBI Taxonomy" id="3069689"/>
    <lineage>
        <taxon>Bacteria</taxon>
        <taxon>Pseudomonadati</taxon>
        <taxon>Acidobacteriota</taxon>
        <taxon>Terriglobia</taxon>
        <taxon>Terriglobales</taxon>
        <taxon>Acidobacteriaceae</taxon>
        <taxon>Tunturiibacter</taxon>
    </lineage>
</organism>